<dbReference type="Proteomes" id="UP000605992">
    <property type="component" value="Unassembled WGS sequence"/>
</dbReference>
<dbReference type="EMBL" id="BOOR01000069">
    <property type="protein sequence ID" value="GII58697.1"/>
    <property type="molecule type" value="Genomic_DNA"/>
</dbReference>
<gene>
    <name evidence="1" type="ORF">Pth03_70860</name>
</gene>
<comment type="caution">
    <text evidence="1">The sequence shown here is derived from an EMBL/GenBank/DDBJ whole genome shotgun (WGS) entry which is preliminary data.</text>
</comment>
<name>A0A8J4DF13_9ACTN</name>
<accession>A0A8J4DF13</accession>
<evidence type="ECO:0000313" key="1">
    <source>
        <dbReference type="EMBL" id="GII58697.1"/>
    </source>
</evidence>
<protein>
    <submittedName>
        <fullName evidence="1">Uncharacterized protein</fullName>
    </submittedName>
</protein>
<dbReference type="AlphaFoldDB" id="A0A8J4DF13"/>
<keyword evidence="2" id="KW-1185">Reference proteome</keyword>
<dbReference type="RefSeq" id="WP_203948781.1">
    <property type="nucleotide sequence ID" value="NZ_BOOR01000069.1"/>
</dbReference>
<sequence length="68" mass="7626">MDGRTGRTGSIYTVEWVPGTDLLLGICHCGARRRFEDPIELWDWMLGHPEGHRSPADPAPEPALTRRA</sequence>
<evidence type="ECO:0000313" key="2">
    <source>
        <dbReference type="Proteomes" id="UP000605992"/>
    </source>
</evidence>
<organism evidence="1 2">
    <name type="scientific">Planotetraspora thailandica</name>
    <dbReference type="NCBI Taxonomy" id="487172"/>
    <lineage>
        <taxon>Bacteria</taxon>
        <taxon>Bacillati</taxon>
        <taxon>Actinomycetota</taxon>
        <taxon>Actinomycetes</taxon>
        <taxon>Streptosporangiales</taxon>
        <taxon>Streptosporangiaceae</taxon>
        <taxon>Planotetraspora</taxon>
    </lineage>
</organism>
<reference evidence="1" key="1">
    <citation type="submission" date="2021-01" db="EMBL/GenBank/DDBJ databases">
        <title>Whole genome shotgun sequence of Planotetraspora thailandica NBRC 104271.</title>
        <authorList>
            <person name="Komaki H."/>
            <person name="Tamura T."/>
        </authorList>
    </citation>
    <scope>NUCLEOTIDE SEQUENCE</scope>
    <source>
        <strain evidence="1">NBRC 104271</strain>
    </source>
</reference>
<proteinExistence type="predicted"/>